<dbReference type="Proteomes" id="UP000288096">
    <property type="component" value="Unassembled WGS sequence"/>
</dbReference>
<organism evidence="2 3">
    <name type="scientific">Desulfonema ishimotonii</name>
    <dbReference type="NCBI Taxonomy" id="45657"/>
    <lineage>
        <taxon>Bacteria</taxon>
        <taxon>Pseudomonadati</taxon>
        <taxon>Thermodesulfobacteriota</taxon>
        <taxon>Desulfobacteria</taxon>
        <taxon>Desulfobacterales</taxon>
        <taxon>Desulfococcaceae</taxon>
        <taxon>Desulfonema</taxon>
    </lineage>
</organism>
<protein>
    <submittedName>
        <fullName evidence="2">EpsI family protein</fullName>
    </submittedName>
</protein>
<gene>
    <name evidence="2" type="ORF">DENIS_0175</name>
</gene>
<name>A0A401FQG7_9BACT</name>
<comment type="caution">
    <text evidence="2">The sequence shown here is derived from an EMBL/GenBank/DDBJ whole genome shotgun (WGS) entry which is preliminary data.</text>
</comment>
<dbReference type="OrthoDB" id="9797363at2"/>
<feature type="domain" description="Methanolan biosynthesis EpsI" evidence="1">
    <location>
        <begin position="8"/>
        <end position="208"/>
    </location>
</feature>
<keyword evidence="3" id="KW-1185">Reference proteome</keyword>
<evidence type="ECO:0000313" key="3">
    <source>
        <dbReference type="Proteomes" id="UP000288096"/>
    </source>
</evidence>
<dbReference type="AlphaFoldDB" id="A0A401FQG7"/>
<proteinExistence type="predicted"/>
<reference evidence="3" key="2">
    <citation type="submission" date="2019-01" db="EMBL/GenBank/DDBJ databases">
        <title>Genome sequence of Desulfonema ishimotonii strain Tokyo 01.</title>
        <authorList>
            <person name="Fukui M."/>
        </authorList>
    </citation>
    <scope>NUCLEOTIDE SEQUENCE [LARGE SCALE GENOMIC DNA]</scope>
    <source>
        <strain evidence="3">Tokyo 01</strain>
    </source>
</reference>
<dbReference type="Pfam" id="PF11984">
    <property type="entry name" value="DUF3485"/>
    <property type="match status" value="1"/>
</dbReference>
<evidence type="ECO:0000259" key="1">
    <source>
        <dbReference type="Pfam" id="PF11984"/>
    </source>
</evidence>
<evidence type="ECO:0000313" key="2">
    <source>
        <dbReference type="EMBL" id="GBC59239.1"/>
    </source>
</evidence>
<dbReference type="InterPro" id="IPR014263">
    <property type="entry name" value="Methanolan_biosynth_EpsI"/>
</dbReference>
<accession>A0A401FQG7</accession>
<dbReference type="NCBIfam" id="TIGR02914">
    <property type="entry name" value="EpsI_fam"/>
    <property type="match status" value="1"/>
</dbReference>
<reference evidence="3" key="1">
    <citation type="submission" date="2017-11" db="EMBL/GenBank/DDBJ databases">
        <authorList>
            <person name="Watanabe M."/>
            <person name="Kojima H."/>
        </authorList>
    </citation>
    <scope>NUCLEOTIDE SEQUENCE [LARGE SCALE GENOMIC DNA]</scope>
    <source>
        <strain evidence="3">Tokyo 01</strain>
    </source>
</reference>
<dbReference type="EMBL" id="BEXT01000001">
    <property type="protein sequence ID" value="GBC59239.1"/>
    <property type="molecule type" value="Genomic_DNA"/>
</dbReference>
<sequence length="211" mass="24361">MNLKNTLIASALMILGVGLLHYTDRVEEIHPNKSFSTFPREIAQWKGKESRFDAKVYDILGVDDSFLGNYMTPDGQRVQLYIGFYQSQRRGDLIHSPRNCMPGAGWNIVQTTLREIRMSPGKTGQVIRLIIQNGMQKQMMYYWFQSRGRIISSEYLQKIYLVFDSVTRHRTDGSFVRLITPIPGDDEQQAEKKLTDFAEKLMPILSEYIPS</sequence>